<dbReference type="EMBL" id="JABBCX010000002">
    <property type="protein sequence ID" value="NMF47500.1"/>
    <property type="molecule type" value="Genomic_DNA"/>
</dbReference>
<sequence>MDGKMKKIALIITTLSFSSQATEIIYTPINPSFGGNPLNANMLLSKAQAQNKHKAPVIEKGYAEQFQDSLERTYLNRMVREITDMAFGEDIEDSLFNQDSIFMSGDYQIEVITSTTDSITVKITNILDDSVVIIEVPRFG</sequence>
<keyword evidence="3" id="KW-0732">Signal</keyword>
<protein>
    <recommendedName>
        <fullName evidence="2">Curli production assembly/transport component CsgF</fullName>
    </recommendedName>
</protein>
<reference evidence="4 5" key="1">
    <citation type="submission" date="2020-04" db="EMBL/GenBank/DDBJ databases">
        <title>Genome Sequencing and Assembley of Pseudoalteromonas artica.</title>
        <authorList>
            <person name="Akerly B."/>
            <person name="Cook G."/>
        </authorList>
    </citation>
    <scope>NUCLEOTIDE SEQUENCE [LARGE SCALE GENOMIC DNA]</scope>
    <source>
        <strain evidence="4 5">NEC-BIFX-0059</strain>
    </source>
</reference>
<comment type="function">
    <text evidence="1">May be involved in the biogenesis of curli organelles.</text>
</comment>
<dbReference type="Pfam" id="PF10614">
    <property type="entry name" value="CsgF"/>
    <property type="match status" value="1"/>
</dbReference>
<proteinExistence type="predicted"/>
<organism evidence="4 5">
    <name type="scientific">Pseudoalteromonas arctica</name>
    <dbReference type="NCBI Taxonomy" id="394751"/>
    <lineage>
        <taxon>Bacteria</taxon>
        <taxon>Pseudomonadati</taxon>
        <taxon>Pseudomonadota</taxon>
        <taxon>Gammaproteobacteria</taxon>
        <taxon>Alteromonadales</taxon>
        <taxon>Pseudoalteromonadaceae</taxon>
        <taxon>Pseudoalteromonas</taxon>
    </lineage>
</organism>
<evidence type="ECO:0000256" key="2">
    <source>
        <dbReference type="ARBA" id="ARBA00014031"/>
    </source>
</evidence>
<evidence type="ECO:0000313" key="5">
    <source>
        <dbReference type="Proteomes" id="UP000519126"/>
    </source>
</evidence>
<evidence type="ECO:0000256" key="3">
    <source>
        <dbReference type="ARBA" id="ARBA00022729"/>
    </source>
</evidence>
<accession>A0A7X9U4L5</accession>
<name>A0A7X9U4L5_9GAMM</name>
<comment type="caution">
    <text evidence="4">The sequence shown here is derived from an EMBL/GenBank/DDBJ whole genome shotgun (WGS) entry which is preliminary data.</text>
</comment>
<dbReference type="Proteomes" id="UP000519126">
    <property type="component" value="Unassembled WGS sequence"/>
</dbReference>
<gene>
    <name evidence="4" type="ORF">HHL01_04825</name>
</gene>
<dbReference type="RefSeq" id="WP_170071235.1">
    <property type="nucleotide sequence ID" value="NZ_JABBCX010000002.1"/>
</dbReference>
<dbReference type="AlphaFoldDB" id="A0A7X9U4L5"/>
<dbReference type="InterPro" id="IPR018893">
    <property type="entry name" value="T8SS_CsgF"/>
</dbReference>
<evidence type="ECO:0000256" key="1">
    <source>
        <dbReference type="ARBA" id="ARBA00003989"/>
    </source>
</evidence>
<evidence type="ECO:0000313" key="4">
    <source>
        <dbReference type="EMBL" id="NMF47500.1"/>
    </source>
</evidence>